<dbReference type="RefSeq" id="WP_209009026.1">
    <property type="nucleotide sequence ID" value="NZ_BMXE01000003.1"/>
</dbReference>
<organism evidence="1 2">
    <name type="scientific">Pseudovibrio japonicus</name>
    <dbReference type="NCBI Taxonomy" id="366534"/>
    <lineage>
        <taxon>Bacteria</taxon>
        <taxon>Pseudomonadati</taxon>
        <taxon>Pseudomonadota</taxon>
        <taxon>Alphaproteobacteria</taxon>
        <taxon>Hyphomicrobiales</taxon>
        <taxon>Stappiaceae</taxon>
        <taxon>Pseudovibrio</taxon>
    </lineage>
</organism>
<dbReference type="Proteomes" id="UP000637980">
    <property type="component" value="Unassembled WGS sequence"/>
</dbReference>
<evidence type="ECO:0008006" key="3">
    <source>
        <dbReference type="Google" id="ProtNLM"/>
    </source>
</evidence>
<sequence>MKQNNKTGFSSQRTLANACKAVLTGCLLFINGHHLVQPAQAHPKVSEDLLYQPHTLHNGWRKDVDALTHFTGMFCPDYMGQLSRSAVVPDLKELGIGCIYEMEDGEIKVVFRRHKKGTATALINDFKSGYQQSKFKLLDLKTPQNEVAFKTETMARFGRIESFTAYTAPSADYTVWTSLSDDLPESALQKINSRFKKLTIRIEQHQQDK</sequence>
<dbReference type="EMBL" id="BMXE01000003">
    <property type="protein sequence ID" value="GHB32216.1"/>
    <property type="molecule type" value="Genomic_DNA"/>
</dbReference>
<evidence type="ECO:0000313" key="1">
    <source>
        <dbReference type="EMBL" id="GHB32216.1"/>
    </source>
</evidence>
<evidence type="ECO:0000313" key="2">
    <source>
        <dbReference type="Proteomes" id="UP000637980"/>
    </source>
</evidence>
<name>A0ABQ3EAW1_9HYPH</name>
<reference evidence="2" key="1">
    <citation type="journal article" date="2019" name="Int. J. Syst. Evol. Microbiol.">
        <title>The Global Catalogue of Microorganisms (GCM) 10K type strain sequencing project: providing services to taxonomists for standard genome sequencing and annotation.</title>
        <authorList>
            <consortium name="The Broad Institute Genomics Platform"/>
            <consortium name="The Broad Institute Genome Sequencing Center for Infectious Disease"/>
            <person name="Wu L."/>
            <person name="Ma J."/>
        </authorList>
    </citation>
    <scope>NUCLEOTIDE SEQUENCE [LARGE SCALE GENOMIC DNA]</scope>
    <source>
        <strain evidence="2">KCTC 12861</strain>
    </source>
</reference>
<protein>
    <recommendedName>
        <fullName evidence="3">Lipoprotein</fullName>
    </recommendedName>
</protein>
<accession>A0ABQ3EAW1</accession>
<proteinExistence type="predicted"/>
<comment type="caution">
    <text evidence="1">The sequence shown here is derived from an EMBL/GenBank/DDBJ whole genome shotgun (WGS) entry which is preliminary data.</text>
</comment>
<gene>
    <name evidence="1" type="ORF">GCM10007094_21250</name>
</gene>
<keyword evidence="2" id="KW-1185">Reference proteome</keyword>